<dbReference type="PROSITE" id="PS50208">
    <property type="entry name" value="CASPASE_P20"/>
    <property type="match status" value="1"/>
</dbReference>
<dbReference type="SUPFAM" id="SSF52129">
    <property type="entry name" value="Caspase-like"/>
    <property type="match status" value="1"/>
</dbReference>
<dbReference type="InterPro" id="IPR052039">
    <property type="entry name" value="Caspase-related_regulators"/>
</dbReference>
<dbReference type="Proteomes" id="UP000625711">
    <property type="component" value="Unassembled WGS sequence"/>
</dbReference>
<evidence type="ECO:0000259" key="5">
    <source>
        <dbReference type="PROSITE" id="PS50208"/>
    </source>
</evidence>
<dbReference type="Gene3D" id="3.40.50.1460">
    <property type="match status" value="1"/>
</dbReference>
<feature type="domain" description="Caspase family p20" evidence="5">
    <location>
        <begin position="177"/>
        <end position="311"/>
    </location>
</feature>
<evidence type="ECO:0000256" key="1">
    <source>
        <dbReference type="ARBA" id="ARBA00010134"/>
    </source>
</evidence>
<dbReference type="InterPro" id="IPR029030">
    <property type="entry name" value="Caspase-like_dom_sf"/>
</dbReference>
<dbReference type="PANTHER" id="PTHR22576">
    <property type="entry name" value="MUCOSA ASSOCIATED LYMPHOID TISSUE LYMPHOMA TRANSLOCATION PROTEIN 1/PARACASPASE"/>
    <property type="match status" value="1"/>
</dbReference>
<keyword evidence="7" id="KW-1185">Reference proteome</keyword>
<dbReference type="OrthoDB" id="6097640at2759"/>
<evidence type="ECO:0000256" key="3">
    <source>
        <dbReference type="SAM" id="MobiDB-lite"/>
    </source>
</evidence>
<dbReference type="InterPro" id="IPR001309">
    <property type="entry name" value="Pept_C14_p20"/>
</dbReference>
<dbReference type="GO" id="GO:0004197">
    <property type="term" value="F:cysteine-type endopeptidase activity"/>
    <property type="evidence" value="ECO:0007669"/>
    <property type="project" value="InterPro"/>
</dbReference>
<organism evidence="6 7">
    <name type="scientific">Rhynchophorus ferrugineus</name>
    <name type="common">Red palm weevil</name>
    <name type="synonym">Curculio ferrugineus</name>
    <dbReference type="NCBI Taxonomy" id="354439"/>
    <lineage>
        <taxon>Eukaryota</taxon>
        <taxon>Metazoa</taxon>
        <taxon>Ecdysozoa</taxon>
        <taxon>Arthropoda</taxon>
        <taxon>Hexapoda</taxon>
        <taxon>Insecta</taxon>
        <taxon>Pterygota</taxon>
        <taxon>Neoptera</taxon>
        <taxon>Endopterygota</taxon>
        <taxon>Coleoptera</taxon>
        <taxon>Polyphaga</taxon>
        <taxon>Cucujiformia</taxon>
        <taxon>Curculionidae</taxon>
        <taxon>Dryophthorinae</taxon>
        <taxon>Rhynchophorus</taxon>
    </lineage>
</organism>
<gene>
    <name evidence="6" type="ORF">GWI33_000159</name>
</gene>
<dbReference type="InterPro" id="IPR015917">
    <property type="entry name" value="Pept_C14A"/>
</dbReference>
<evidence type="ECO:0000313" key="6">
    <source>
        <dbReference type="EMBL" id="KAF7288108.1"/>
    </source>
</evidence>
<dbReference type="PRINTS" id="PR00376">
    <property type="entry name" value="IL1BCENZYME"/>
</dbReference>
<dbReference type="PROSITE" id="PS50207">
    <property type="entry name" value="CASPASE_P10"/>
    <property type="match status" value="1"/>
</dbReference>
<dbReference type="InterPro" id="IPR002138">
    <property type="entry name" value="Pept_C14_p10"/>
</dbReference>
<proteinExistence type="inferred from homology"/>
<sequence length="405" mass="44869">MDTFENIKKSLSSAEYQKAVTEHKGHNITGVSYKERHTIVTSSVNIQSSSKQRSASVSGYPALEIGRINTSMPYRSIFNNPENKDAVPFTTRRTSTAFEPSYRTAFNSKNTFGTYSSPPQSTKANSSYQSPISPIKTYSLSSTPSVAGTTNFSLPSTRLRTLGAESIPTYSIKGSKLKGKALIINNIKFQTEHERKGAKKDGQDLENTLKAIGFSCINSLNLTAEGMKKKISTFAKGLSRTIDVSIIVIMSHGTNFSSADGKPLRGGYTEIVGTDGNRISIDDVVDIFSENAGQIEGIPKIFIFQCCRGESDQIHVDAVPLKKTQHSDILLAFSTLPGFVSNRHPNDGTWYIQSICEIFSKMYKDHHIEDMLKMVNENLSKKDSQYSQTSTYESRGFKRCFLYPQ</sequence>
<dbReference type="Pfam" id="PF00656">
    <property type="entry name" value="Peptidase_C14"/>
    <property type="match status" value="1"/>
</dbReference>
<evidence type="ECO:0000259" key="4">
    <source>
        <dbReference type="PROSITE" id="PS50207"/>
    </source>
</evidence>
<dbReference type="AlphaFoldDB" id="A0A834IY92"/>
<dbReference type="SMART" id="SM00115">
    <property type="entry name" value="CASc"/>
    <property type="match status" value="1"/>
</dbReference>
<feature type="domain" description="Caspase family p10" evidence="4">
    <location>
        <begin position="319"/>
        <end position="404"/>
    </location>
</feature>
<feature type="region of interest" description="Disordered" evidence="3">
    <location>
        <begin position="109"/>
        <end position="128"/>
    </location>
</feature>
<dbReference type="PANTHER" id="PTHR22576:SF41">
    <property type="entry name" value="CASPASE 14, APOPTOSIS-RELATED CYSTEINE PEPTIDASE"/>
    <property type="match status" value="1"/>
</dbReference>
<dbReference type="EMBL" id="JAACXV010000001">
    <property type="protein sequence ID" value="KAF7288108.1"/>
    <property type="molecule type" value="Genomic_DNA"/>
</dbReference>
<reference evidence="6" key="1">
    <citation type="submission" date="2020-08" db="EMBL/GenBank/DDBJ databases">
        <title>Genome sequencing and assembly of the red palm weevil Rhynchophorus ferrugineus.</title>
        <authorList>
            <person name="Dias G.B."/>
            <person name="Bergman C.M."/>
            <person name="Manee M."/>
        </authorList>
    </citation>
    <scope>NUCLEOTIDE SEQUENCE</scope>
    <source>
        <strain evidence="6">AA-2017</strain>
        <tissue evidence="6">Whole larva</tissue>
    </source>
</reference>
<name>A0A834IY92_RHYFE</name>
<comment type="similarity">
    <text evidence="1 2">Belongs to the peptidase C14A family.</text>
</comment>
<dbReference type="GO" id="GO:0006508">
    <property type="term" value="P:proteolysis"/>
    <property type="evidence" value="ECO:0007669"/>
    <property type="project" value="InterPro"/>
</dbReference>
<evidence type="ECO:0000256" key="2">
    <source>
        <dbReference type="RuleBase" id="RU003971"/>
    </source>
</evidence>
<comment type="caution">
    <text evidence="6">The sequence shown here is derived from an EMBL/GenBank/DDBJ whole genome shotgun (WGS) entry which is preliminary data.</text>
</comment>
<evidence type="ECO:0000313" key="7">
    <source>
        <dbReference type="Proteomes" id="UP000625711"/>
    </source>
</evidence>
<dbReference type="InterPro" id="IPR011600">
    <property type="entry name" value="Pept_C14_caspase"/>
</dbReference>
<protein>
    <submittedName>
        <fullName evidence="6">Uncharacterized protein</fullName>
    </submittedName>
</protein>
<accession>A0A834IY92</accession>